<dbReference type="GO" id="GO:0016787">
    <property type="term" value="F:hydrolase activity"/>
    <property type="evidence" value="ECO:0007669"/>
    <property type="project" value="UniProtKB-KW"/>
</dbReference>
<keyword evidence="2" id="KW-0378">Hydrolase</keyword>
<evidence type="ECO:0000313" key="2">
    <source>
        <dbReference type="EMBL" id="MCX2980530.1"/>
    </source>
</evidence>
<dbReference type="Pfam" id="PF00144">
    <property type="entry name" value="Beta-lactamase"/>
    <property type="match status" value="1"/>
</dbReference>
<sequence>MSPNENDTVSTHGSVASGFESVKQMFAKNMRTMAEAQAQLCVYHKGEKVIDLWAAPLPVEDFSADSIINVFSSGKSLETIAIAWLVGKGLLSYDATIASYWPEFAANGKSEVLVADLMRHESGLAGFNQSLEPAWLLPENIKQNQVGSVIEAQPQVFASSDTAAKREYHAMTRGWVANELFRRVDPTGRTMGEFLQEEISAPLQADAVIGVPEAELGGIAKVIPMGIWAYIRSSFRPKLFGRKVVHNIFQVIARIVRMIPVIRRGSLGGGPPPLKGMSSIGIFNEPAVEMGETPSANAHCSARGLAKIAAMMSAGGSFDGREYLSSTAWAALHDQPIRAAMGGFLDTSFTQGGLAYFAACGADSSAIQRDLNQGREGFYGWMGLGGSVFQWHPELDIGLAFVPTELHEMDFLNERAKAYQAEVLKCVQALPG</sequence>
<dbReference type="InterPro" id="IPR001466">
    <property type="entry name" value="Beta-lactam-related"/>
</dbReference>
<accession>A0ABT3TDY7</accession>
<name>A0ABT3TDY7_9GAMM</name>
<feature type="domain" description="Beta-lactamase-related" evidence="1">
    <location>
        <begin position="28"/>
        <end position="417"/>
    </location>
</feature>
<dbReference type="InterPro" id="IPR052907">
    <property type="entry name" value="Beta-lactamase/esterase"/>
</dbReference>
<gene>
    <name evidence="2" type="ORF">EYC98_06530</name>
</gene>
<dbReference type="SUPFAM" id="SSF56601">
    <property type="entry name" value="beta-lactamase/transpeptidase-like"/>
    <property type="match status" value="1"/>
</dbReference>
<protein>
    <submittedName>
        <fullName evidence="2">Class A beta-lactamase-related serine hydrolase</fullName>
    </submittedName>
</protein>
<keyword evidence="3" id="KW-1185">Reference proteome</keyword>
<dbReference type="InterPro" id="IPR012338">
    <property type="entry name" value="Beta-lactam/transpept-like"/>
</dbReference>
<organism evidence="2 3">
    <name type="scientific">Candidatus Litorirhabdus singularis</name>
    <dbReference type="NCBI Taxonomy" id="2518993"/>
    <lineage>
        <taxon>Bacteria</taxon>
        <taxon>Pseudomonadati</taxon>
        <taxon>Pseudomonadota</taxon>
        <taxon>Gammaproteobacteria</taxon>
        <taxon>Cellvibrionales</taxon>
        <taxon>Halieaceae</taxon>
        <taxon>Candidatus Litorirhabdus</taxon>
    </lineage>
</organism>
<dbReference type="PANTHER" id="PTHR43319">
    <property type="entry name" value="BETA-LACTAMASE-RELATED"/>
    <property type="match status" value="1"/>
</dbReference>
<dbReference type="RefSeq" id="WP_279244507.1">
    <property type="nucleotide sequence ID" value="NZ_SHNN01000001.1"/>
</dbReference>
<dbReference type="Proteomes" id="UP001143362">
    <property type="component" value="Unassembled WGS sequence"/>
</dbReference>
<evidence type="ECO:0000259" key="1">
    <source>
        <dbReference type="Pfam" id="PF00144"/>
    </source>
</evidence>
<reference evidence="2" key="1">
    <citation type="submission" date="2019-02" db="EMBL/GenBank/DDBJ databases">
        <authorList>
            <person name="Li S.-H."/>
        </authorList>
    </citation>
    <scope>NUCLEOTIDE SEQUENCE</scope>
    <source>
        <strain evidence="2">IMCC14734</strain>
    </source>
</reference>
<evidence type="ECO:0000313" key="3">
    <source>
        <dbReference type="Proteomes" id="UP001143362"/>
    </source>
</evidence>
<dbReference type="EMBL" id="SHNN01000001">
    <property type="protein sequence ID" value="MCX2980530.1"/>
    <property type="molecule type" value="Genomic_DNA"/>
</dbReference>
<comment type="caution">
    <text evidence="2">The sequence shown here is derived from an EMBL/GenBank/DDBJ whole genome shotgun (WGS) entry which is preliminary data.</text>
</comment>
<dbReference type="PANTHER" id="PTHR43319:SF3">
    <property type="entry name" value="BETA-LACTAMASE-RELATED DOMAIN-CONTAINING PROTEIN"/>
    <property type="match status" value="1"/>
</dbReference>
<dbReference type="Gene3D" id="3.40.710.10">
    <property type="entry name" value="DD-peptidase/beta-lactamase superfamily"/>
    <property type="match status" value="1"/>
</dbReference>
<proteinExistence type="predicted"/>